<dbReference type="SUPFAM" id="SSF63829">
    <property type="entry name" value="Calcium-dependent phosphotriesterase"/>
    <property type="match status" value="1"/>
</dbReference>
<dbReference type="Gene3D" id="2.120.10.30">
    <property type="entry name" value="TolB, C-terminal domain"/>
    <property type="match status" value="1"/>
</dbReference>
<organism evidence="5">
    <name type="scientific">Cupriavidus taiwanensis</name>
    <dbReference type="NCBI Taxonomy" id="164546"/>
    <lineage>
        <taxon>Bacteria</taxon>
        <taxon>Pseudomonadati</taxon>
        <taxon>Pseudomonadota</taxon>
        <taxon>Betaproteobacteria</taxon>
        <taxon>Burkholderiales</taxon>
        <taxon>Burkholderiaceae</taxon>
        <taxon>Cupriavidus</taxon>
    </lineage>
</organism>
<dbReference type="EMBL" id="OFSQ01000003">
    <property type="protein sequence ID" value="SOY43854.1"/>
    <property type="molecule type" value="Genomic_DNA"/>
</dbReference>
<comment type="cofactor">
    <cofactor evidence="3">
        <name>Zn(2+)</name>
        <dbReference type="ChEBI" id="CHEBI:29105"/>
    </cofactor>
    <text evidence="3">Binds 1 divalent metal cation per subunit.</text>
</comment>
<feature type="binding site" evidence="3">
    <location>
        <position position="34"/>
    </location>
    <ligand>
        <name>a divalent metal cation</name>
        <dbReference type="ChEBI" id="CHEBI:60240"/>
    </ligand>
</feature>
<dbReference type="AlphaFoldDB" id="A0A375BG20"/>
<dbReference type="InterPro" id="IPR013658">
    <property type="entry name" value="SGL"/>
</dbReference>
<gene>
    <name evidence="5" type="ORF">CBM2587_A110069</name>
</gene>
<accession>A0A375BG20</accession>
<dbReference type="InterPro" id="IPR011042">
    <property type="entry name" value="6-blade_b-propeller_TolB-like"/>
</dbReference>
<comment type="similarity">
    <text evidence="1">Belongs to the SMP-30/CGR1 family.</text>
</comment>
<feature type="binding site" evidence="3">
    <location>
        <position position="115"/>
    </location>
    <ligand>
        <name>substrate</name>
    </ligand>
</feature>
<dbReference type="Pfam" id="PF08450">
    <property type="entry name" value="SGL"/>
    <property type="match status" value="1"/>
</dbReference>
<dbReference type="GO" id="GO:0004341">
    <property type="term" value="F:gluconolactonase activity"/>
    <property type="evidence" value="ECO:0007669"/>
    <property type="project" value="UniProtKB-EC"/>
</dbReference>
<dbReference type="GO" id="GO:0005509">
    <property type="term" value="F:calcium ion binding"/>
    <property type="evidence" value="ECO:0007669"/>
    <property type="project" value="TreeGrafter"/>
</dbReference>
<dbReference type="InterPro" id="IPR005511">
    <property type="entry name" value="SMP-30"/>
</dbReference>
<dbReference type="GO" id="GO:0019853">
    <property type="term" value="P:L-ascorbic acid biosynthetic process"/>
    <property type="evidence" value="ECO:0007669"/>
    <property type="project" value="TreeGrafter"/>
</dbReference>
<dbReference type="Proteomes" id="UP000256780">
    <property type="component" value="Chromosome CBM2587_a"/>
</dbReference>
<name>A0A375BG20_9BURK</name>
<feature type="binding site" evidence="3">
    <location>
        <position position="215"/>
    </location>
    <ligand>
        <name>a divalent metal cation</name>
        <dbReference type="ChEBI" id="CHEBI:60240"/>
    </ligand>
</feature>
<sequence>MIVPHSTSTVETLAGRTEQGLALRQFRVGNRVGECPIWSDARLTWIDVRAPAFHALDPASGSLSTWTLPKPVGTHALCADGSILLALRDELALLDTEHGCLRTVVSPEPDRPHNRLNEGRVSPCGAWFVFGSMDDSGAGRPTGQLHAWHPQHGSRVLLDGLHIANGFAWSVDGQTFCFSDSKAGVVYRARWQPQTGTLADIVPWVTADEHAGRPDGAFIDADDNYWSAGVSAGCINVYAPTGARIRKLPLPCQAPSMVCPGPRGSVFVTSLVRPHWAPQDIRPEDGQLFQLLDVLASEPPAPVRLRLT</sequence>
<evidence type="ECO:0000313" key="5">
    <source>
        <dbReference type="EMBL" id="SOY43854.1"/>
    </source>
</evidence>
<evidence type="ECO:0000256" key="1">
    <source>
        <dbReference type="ARBA" id="ARBA00008853"/>
    </source>
</evidence>
<feature type="domain" description="SMP-30/Gluconolactonase/LRE-like region" evidence="4">
    <location>
        <begin position="32"/>
        <end position="270"/>
    </location>
</feature>
<feature type="binding site" evidence="3">
    <location>
        <position position="165"/>
    </location>
    <ligand>
        <name>a divalent metal cation</name>
        <dbReference type="ChEBI" id="CHEBI:60240"/>
    </ligand>
</feature>
<dbReference type="RefSeq" id="WP_198048109.1">
    <property type="nucleotide sequence ID" value="NZ_LT976853.1"/>
</dbReference>
<evidence type="ECO:0000256" key="2">
    <source>
        <dbReference type="PIRSR" id="PIRSR605511-1"/>
    </source>
</evidence>
<protein>
    <submittedName>
        <fullName evidence="5">Gluconolactonase putative Ca2+ binding protein</fullName>
        <ecNumber evidence="5">3.1.1.17</ecNumber>
    </submittedName>
</protein>
<keyword evidence="5" id="KW-0378">Hydrolase</keyword>
<dbReference type="PRINTS" id="PR01790">
    <property type="entry name" value="SMP30FAMILY"/>
</dbReference>
<dbReference type="EC" id="3.1.1.17" evidence="5"/>
<proteinExistence type="inferred from homology"/>
<comment type="caution">
    <text evidence="5">The sequence shown here is derived from an EMBL/GenBank/DDBJ whole genome shotgun (WGS) entry which is preliminary data.</text>
</comment>
<dbReference type="PANTHER" id="PTHR10907:SF47">
    <property type="entry name" value="REGUCALCIN"/>
    <property type="match status" value="1"/>
</dbReference>
<evidence type="ECO:0000259" key="4">
    <source>
        <dbReference type="Pfam" id="PF08450"/>
    </source>
</evidence>
<feature type="binding site" evidence="3">
    <location>
        <position position="117"/>
    </location>
    <ligand>
        <name>substrate</name>
    </ligand>
</feature>
<evidence type="ECO:0000256" key="3">
    <source>
        <dbReference type="PIRSR" id="PIRSR605511-2"/>
    </source>
</evidence>
<keyword evidence="3" id="KW-0862">Zinc</keyword>
<keyword evidence="3" id="KW-0479">Metal-binding</keyword>
<feature type="active site" description="Proton donor/acceptor" evidence="2">
    <location>
        <position position="215"/>
    </location>
</feature>
<dbReference type="PANTHER" id="PTHR10907">
    <property type="entry name" value="REGUCALCIN"/>
    <property type="match status" value="1"/>
</dbReference>
<reference evidence="5" key="1">
    <citation type="submission" date="2018-01" db="EMBL/GenBank/DDBJ databases">
        <authorList>
            <person name="Clerissi C."/>
        </authorList>
    </citation>
    <scope>NUCLEOTIDE SEQUENCE</scope>
    <source>
        <strain evidence="5">Cupriavidus sp. LMG 19464</strain>
    </source>
</reference>